<dbReference type="EMBL" id="JAAIVB010000037">
    <property type="protein sequence ID" value="NEX61557.1"/>
    <property type="molecule type" value="Genomic_DNA"/>
</dbReference>
<dbReference type="PROSITE" id="PS50011">
    <property type="entry name" value="PROTEIN_KINASE_DOM"/>
    <property type="match status" value="1"/>
</dbReference>
<keyword evidence="8" id="KW-0472">Membrane</keyword>
<keyword evidence="11" id="KW-1185">Reference proteome</keyword>
<evidence type="ECO:0000313" key="10">
    <source>
        <dbReference type="EMBL" id="NEX61557.1"/>
    </source>
</evidence>
<evidence type="ECO:0000256" key="5">
    <source>
        <dbReference type="ARBA" id="ARBA00022777"/>
    </source>
</evidence>
<dbReference type="GO" id="GO:0004674">
    <property type="term" value="F:protein serine/threonine kinase activity"/>
    <property type="evidence" value="ECO:0007669"/>
    <property type="project" value="UniProtKB-KW"/>
</dbReference>
<dbReference type="PANTHER" id="PTHR43289:SF6">
    <property type="entry name" value="SERINE_THREONINE-PROTEIN KINASE NEKL-3"/>
    <property type="match status" value="1"/>
</dbReference>
<dbReference type="InterPro" id="IPR011009">
    <property type="entry name" value="Kinase-like_dom_sf"/>
</dbReference>
<dbReference type="Pfam" id="PF00069">
    <property type="entry name" value="Pkinase"/>
    <property type="match status" value="1"/>
</dbReference>
<protein>
    <recommendedName>
        <fullName evidence="1">non-specific serine/threonine protein kinase</fullName>
        <ecNumber evidence="1">2.7.11.1</ecNumber>
    </recommendedName>
</protein>
<evidence type="ECO:0000256" key="6">
    <source>
        <dbReference type="ARBA" id="ARBA00022840"/>
    </source>
</evidence>
<evidence type="ECO:0000256" key="8">
    <source>
        <dbReference type="SAM" id="Phobius"/>
    </source>
</evidence>
<keyword evidence="8" id="KW-0812">Transmembrane</keyword>
<feature type="domain" description="Protein kinase" evidence="9">
    <location>
        <begin position="10"/>
        <end position="294"/>
    </location>
</feature>
<dbReference type="InterPro" id="IPR008271">
    <property type="entry name" value="Ser/Thr_kinase_AS"/>
</dbReference>
<keyword evidence="4" id="KW-0547">Nucleotide-binding</keyword>
<keyword evidence="2 10" id="KW-0723">Serine/threonine-protein kinase</keyword>
<proteinExistence type="predicted"/>
<evidence type="ECO:0000256" key="1">
    <source>
        <dbReference type="ARBA" id="ARBA00012513"/>
    </source>
</evidence>
<feature type="transmembrane region" description="Helical" evidence="8">
    <location>
        <begin position="331"/>
        <end position="351"/>
    </location>
</feature>
<keyword evidence="5 10" id="KW-0418">Kinase</keyword>
<comment type="caution">
    <text evidence="10">The sequence shown here is derived from an EMBL/GenBank/DDBJ whole genome shotgun (WGS) entry which is preliminary data.</text>
</comment>
<evidence type="ECO:0000313" key="11">
    <source>
        <dbReference type="Proteomes" id="UP000482155"/>
    </source>
</evidence>
<organism evidence="10 11">
    <name type="scientific">Noviherbaspirillum galbum</name>
    <dbReference type="NCBI Taxonomy" id="2709383"/>
    <lineage>
        <taxon>Bacteria</taxon>
        <taxon>Pseudomonadati</taxon>
        <taxon>Pseudomonadota</taxon>
        <taxon>Betaproteobacteria</taxon>
        <taxon>Burkholderiales</taxon>
        <taxon>Oxalobacteraceae</taxon>
        <taxon>Noviherbaspirillum</taxon>
    </lineage>
</organism>
<evidence type="ECO:0000256" key="4">
    <source>
        <dbReference type="ARBA" id="ARBA00022741"/>
    </source>
</evidence>
<sequence length="352" mass="38601">MTNPTRIGRFQISRELGRGSLGSVYLGHDPVLGRDLAIKTFRADVGDINRLRYEDHFIQEARAMGSLAHPHIVTIYEASIDKGNSYVAMELLDGQELNRLLEQGRRFTPDEAASICWKIADALSHAHGRGVIHRDIKPANIFMIKDDQPKLVDFGIARAPKPADAQQSGNEENAAAGGAKNRWAHTLSRPDRLLGTPNYMSPEQAQNKAVDARSDIYSLGVVMYEMLVGVLPFHAPNDKLLLQQVIGKTPVPPHRLDPAIPAALSRIVMTAMNKRPDRRYPDAGAMALDLKRYLIRMRRARRRMKIPVSALDTEGASGSPGLASRLGRKTALSIGLGMALLAVAMAATAILK</sequence>
<feature type="region of interest" description="Disordered" evidence="7">
    <location>
        <begin position="160"/>
        <end position="182"/>
    </location>
</feature>
<dbReference type="InterPro" id="IPR000719">
    <property type="entry name" value="Prot_kinase_dom"/>
</dbReference>
<keyword evidence="6" id="KW-0067">ATP-binding</keyword>
<keyword evidence="3" id="KW-0808">Transferase</keyword>
<evidence type="ECO:0000259" key="9">
    <source>
        <dbReference type="PROSITE" id="PS50011"/>
    </source>
</evidence>
<evidence type="ECO:0000256" key="3">
    <source>
        <dbReference type="ARBA" id="ARBA00022679"/>
    </source>
</evidence>
<accession>A0A6B3SLE3</accession>
<evidence type="ECO:0000256" key="7">
    <source>
        <dbReference type="SAM" id="MobiDB-lite"/>
    </source>
</evidence>
<reference evidence="10 11" key="1">
    <citation type="submission" date="2020-02" db="EMBL/GenBank/DDBJ databases">
        <authorList>
            <person name="Kim M.K."/>
        </authorList>
    </citation>
    <scope>NUCLEOTIDE SEQUENCE [LARGE SCALE GENOMIC DNA]</scope>
    <source>
        <strain evidence="10 11">17J57-3</strain>
    </source>
</reference>
<dbReference type="EC" id="2.7.11.1" evidence="1"/>
<dbReference type="GO" id="GO:0005524">
    <property type="term" value="F:ATP binding"/>
    <property type="evidence" value="ECO:0007669"/>
    <property type="project" value="UniProtKB-KW"/>
</dbReference>
<dbReference type="SUPFAM" id="SSF56112">
    <property type="entry name" value="Protein kinase-like (PK-like)"/>
    <property type="match status" value="1"/>
</dbReference>
<dbReference type="Gene3D" id="3.30.200.20">
    <property type="entry name" value="Phosphorylase Kinase, domain 1"/>
    <property type="match status" value="1"/>
</dbReference>
<dbReference type="SMART" id="SM00220">
    <property type="entry name" value="S_TKc"/>
    <property type="match status" value="1"/>
</dbReference>
<gene>
    <name evidence="10" type="ORF">G3574_10740</name>
</gene>
<feature type="compositionally biased region" description="Low complexity" evidence="7">
    <location>
        <begin position="169"/>
        <end position="179"/>
    </location>
</feature>
<keyword evidence="8" id="KW-1133">Transmembrane helix</keyword>
<dbReference type="FunFam" id="1.10.510.10:FF:000021">
    <property type="entry name" value="Serine/threonine protein kinase"/>
    <property type="match status" value="1"/>
</dbReference>
<dbReference type="PROSITE" id="PS00108">
    <property type="entry name" value="PROTEIN_KINASE_ST"/>
    <property type="match status" value="1"/>
</dbReference>
<dbReference type="RefSeq" id="WP_163962887.1">
    <property type="nucleotide sequence ID" value="NZ_JAAIVB010000037.1"/>
</dbReference>
<dbReference type="AlphaFoldDB" id="A0A6B3SLE3"/>
<dbReference type="CDD" id="cd14014">
    <property type="entry name" value="STKc_PknB_like"/>
    <property type="match status" value="1"/>
</dbReference>
<name>A0A6B3SLE3_9BURK</name>
<dbReference type="Proteomes" id="UP000482155">
    <property type="component" value="Unassembled WGS sequence"/>
</dbReference>
<evidence type="ECO:0000256" key="2">
    <source>
        <dbReference type="ARBA" id="ARBA00022527"/>
    </source>
</evidence>
<dbReference type="Gene3D" id="1.10.510.10">
    <property type="entry name" value="Transferase(Phosphotransferase) domain 1"/>
    <property type="match status" value="1"/>
</dbReference>
<dbReference type="PANTHER" id="PTHR43289">
    <property type="entry name" value="MITOGEN-ACTIVATED PROTEIN KINASE KINASE KINASE 20-RELATED"/>
    <property type="match status" value="1"/>
</dbReference>